<dbReference type="EC" id="2.1.-.-" evidence="4"/>
<dbReference type="PANTHER" id="PTHR44942">
    <property type="entry name" value="METHYLTRANSF_11 DOMAIN-CONTAINING PROTEIN"/>
    <property type="match status" value="1"/>
</dbReference>
<dbReference type="Gene3D" id="3.40.50.150">
    <property type="entry name" value="Vaccinia Virus protein VP39"/>
    <property type="match status" value="1"/>
</dbReference>
<proteinExistence type="predicted"/>
<keyword evidence="5" id="KW-1185">Reference proteome</keyword>
<sequence length="200" mass="21137">MSTLFDADAAGYDEDTFHPYVAERLIGGLAPKPTLLIDVAAGTGAAAYAALRQLEPTAVFAIDLSPAMIEIARAKAADRDPDGRISWHVGSAVPLPIGDGEADAVVCASALHFLGPRALADWRRVLRPGGKLAFSMVSSERFKPTGKFADVYPRDLRVPGTLDEAAALATDAGFSSATAQHVTLDQDDRVRQVFAVFAEA</sequence>
<dbReference type="GO" id="GO:0032259">
    <property type="term" value="P:methylation"/>
    <property type="evidence" value="ECO:0007669"/>
    <property type="project" value="UniProtKB-KW"/>
</dbReference>
<reference evidence="5" key="1">
    <citation type="journal article" date="2019" name="Int. J. Syst. Evol. Microbiol.">
        <title>The Global Catalogue of Microorganisms (GCM) 10K type strain sequencing project: providing services to taxonomists for standard genome sequencing and annotation.</title>
        <authorList>
            <consortium name="The Broad Institute Genomics Platform"/>
            <consortium name="The Broad Institute Genome Sequencing Center for Infectious Disease"/>
            <person name="Wu L."/>
            <person name="Ma J."/>
        </authorList>
    </citation>
    <scope>NUCLEOTIDE SEQUENCE [LARGE SCALE GENOMIC DNA]</scope>
    <source>
        <strain evidence="5">CGMCC 4.7682</strain>
    </source>
</reference>
<evidence type="ECO:0000256" key="1">
    <source>
        <dbReference type="ARBA" id="ARBA00022603"/>
    </source>
</evidence>
<dbReference type="InterPro" id="IPR051052">
    <property type="entry name" value="Diverse_substrate_MTase"/>
</dbReference>
<keyword evidence="2 4" id="KW-0808">Transferase</keyword>
<evidence type="ECO:0000313" key="4">
    <source>
        <dbReference type="EMBL" id="MFC3512111.1"/>
    </source>
</evidence>
<evidence type="ECO:0000313" key="5">
    <source>
        <dbReference type="Proteomes" id="UP001595764"/>
    </source>
</evidence>
<dbReference type="GO" id="GO:0008168">
    <property type="term" value="F:methyltransferase activity"/>
    <property type="evidence" value="ECO:0007669"/>
    <property type="project" value="UniProtKB-KW"/>
</dbReference>
<keyword evidence="1 4" id="KW-0489">Methyltransferase</keyword>
<dbReference type="SUPFAM" id="SSF53335">
    <property type="entry name" value="S-adenosyl-L-methionine-dependent methyltransferases"/>
    <property type="match status" value="1"/>
</dbReference>
<organism evidence="4 5">
    <name type="scientific">Amycolatopsis halotolerans</name>
    <dbReference type="NCBI Taxonomy" id="330083"/>
    <lineage>
        <taxon>Bacteria</taxon>
        <taxon>Bacillati</taxon>
        <taxon>Actinomycetota</taxon>
        <taxon>Actinomycetes</taxon>
        <taxon>Pseudonocardiales</taxon>
        <taxon>Pseudonocardiaceae</taxon>
        <taxon>Amycolatopsis</taxon>
    </lineage>
</organism>
<dbReference type="Proteomes" id="UP001595764">
    <property type="component" value="Unassembled WGS sequence"/>
</dbReference>
<dbReference type="InterPro" id="IPR029063">
    <property type="entry name" value="SAM-dependent_MTases_sf"/>
</dbReference>
<dbReference type="InterPro" id="IPR041698">
    <property type="entry name" value="Methyltransf_25"/>
</dbReference>
<dbReference type="CDD" id="cd02440">
    <property type="entry name" value="AdoMet_MTases"/>
    <property type="match status" value="1"/>
</dbReference>
<dbReference type="EMBL" id="JBHRWI010000021">
    <property type="protein sequence ID" value="MFC3512111.1"/>
    <property type="molecule type" value="Genomic_DNA"/>
</dbReference>
<dbReference type="Pfam" id="PF13649">
    <property type="entry name" value="Methyltransf_25"/>
    <property type="match status" value="1"/>
</dbReference>
<feature type="domain" description="Methyltransferase" evidence="3">
    <location>
        <begin position="37"/>
        <end position="130"/>
    </location>
</feature>
<dbReference type="PANTHER" id="PTHR44942:SF4">
    <property type="entry name" value="METHYLTRANSFERASE TYPE 11 DOMAIN-CONTAINING PROTEIN"/>
    <property type="match status" value="1"/>
</dbReference>
<evidence type="ECO:0000256" key="2">
    <source>
        <dbReference type="ARBA" id="ARBA00022679"/>
    </source>
</evidence>
<comment type="caution">
    <text evidence="4">The sequence shown here is derived from an EMBL/GenBank/DDBJ whole genome shotgun (WGS) entry which is preliminary data.</text>
</comment>
<protein>
    <submittedName>
        <fullName evidence="4">Class I SAM-dependent methyltransferase</fullName>
        <ecNumber evidence="4">2.1.-.-</ecNumber>
    </submittedName>
</protein>
<name>A0ABV7QG38_9PSEU</name>
<accession>A0ABV7QG38</accession>
<dbReference type="RefSeq" id="WP_377874594.1">
    <property type="nucleotide sequence ID" value="NZ_JBHMAY010000074.1"/>
</dbReference>
<gene>
    <name evidence="4" type="ORF">ACFORO_18210</name>
</gene>
<evidence type="ECO:0000259" key="3">
    <source>
        <dbReference type="Pfam" id="PF13649"/>
    </source>
</evidence>